<comment type="caution">
    <text evidence="15">The sequence shown here is derived from an EMBL/GenBank/DDBJ whole genome shotgun (WGS) entry which is preliminary data.</text>
</comment>
<evidence type="ECO:0000256" key="8">
    <source>
        <dbReference type="ARBA" id="ARBA00022989"/>
    </source>
</evidence>
<feature type="transmembrane region" description="Helical" evidence="12">
    <location>
        <begin position="12"/>
        <end position="33"/>
    </location>
</feature>
<reference evidence="15" key="1">
    <citation type="submission" date="2021-01" db="EMBL/GenBank/DDBJ databases">
        <title>Whole genome shotgun sequence of Planotetraspora thailandica NBRC 104271.</title>
        <authorList>
            <person name="Komaki H."/>
            <person name="Tamura T."/>
        </authorList>
    </citation>
    <scope>NUCLEOTIDE SEQUENCE</scope>
    <source>
        <strain evidence="15">NBRC 104271</strain>
    </source>
</reference>
<feature type="compositionally biased region" description="Polar residues" evidence="11">
    <location>
        <begin position="90"/>
        <end position="100"/>
    </location>
</feature>
<evidence type="ECO:0000256" key="3">
    <source>
        <dbReference type="ARBA" id="ARBA00012438"/>
    </source>
</evidence>
<keyword evidence="6 12" id="KW-0812">Transmembrane</keyword>
<dbReference type="SUPFAM" id="SSF55874">
    <property type="entry name" value="ATPase domain of HSP90 chaperone/DNA topoisomerase II/histidine kinase"/>
    <property type="match status" value="1"/>
</dbReference>
<evidence type="ECO:0000256" key="5">
    <source>
        <dbReference type="ARBA" id="ARBA00022679"/>
    </source>
</evidence>
<proteinExistence type="predicted"/>
<sequence length="466" mass="50273">MTPVPHLHSIRARYTTIATALSLIVAVMIGLSLDLAVRYKVQDDSFFEAERAAGLWSAAVRNGALPNPIPTSTSADLVQLVDIHGRVVASSPQAANQPPVSTHRPPPGDRLNKLTECSRDRCLILMANRVTPAADSPVVYAGMAEPSILATHRLEYLIAAGALMIVILAAWTTWWAVGRTLLPVAAIRARIAEITVSDLSLRVPMPPGEDEIALLASTANRTLERLEEAVEQQRQFASTASHELRTPLTGLRAQLEEALLYPDSVDVRGSVHNALSACDRLEAIVNDLLLAARLRAADPEPHEPVELGALVRQEAAQVHAVPVDVRAPFHVWVHGSRIQLMRVIDNLLSNAQRHAESRVTVSVERADGQAVVAVVDDGAGIAPADRQRVFERFTRLEEGRRRDSGGSGLGLAISLDITRAHRGTLRIEDSPRGARFVLRLPLLNDDHVAGDAPAADIADGVPNATT</sequence>
<dbReference type="InterPro" id="IPR004358">
    <property type="entry name" value="Sig_transdc_His_kin-like_C"/>
</dbReference>
<name>A0A8J3XW47_9ACTN</name>
<evidence type="ECO:0000256" key="6">
    <source>
        <dbReference type="ARBA" id="ARBA00022692"/>
    </source>
</evidence>
<dbReference type="InterPro" id="IPR005467">
    <property type="entry name" value="His_kinase_dom"/>
</dbReference>
<evidence type="ECO:0000259" key="13">
    <source>
        <dbReference type="PROSITE" id="PS50109"/>
    </source>
</evidence>
<keyword evidence="10 12" id="KW-0472">Membrane</keyword>
<comment type="catalytic activity">
    <reaction evidence="1">
        <text>ATP + protein L-histidine = ADP + protein N-phospho-L-histidine.</text>
        <dbReference type="EC" id="2.7.13.3"/>
    </reaction>
</comment>
<dbReference type="Gene3D" id="3.30.565.10">
    <property type="entry name" value="Histidine kinase-like ATPase, C-terminal domain"/>
    <property type="match status" value="1"/>
</dbReference>
<keyword evidence="7 15" id="KW-0418">Kinase</keyword>
<dbReference type="InterPro" id="IPR036097">
    <property type="entry name" value="HisK_dim/P_sf"/>
</dbReference>
<evidence type="ECO:0000256" key="10">
    <source>
        <dbReference type="ARBA" id="ARBA00023136"/>
    </source>
</evidence>
<dbReference type="Pfam" id="PF02518">
    <property type="entry name" value="HATPase_c"/>
    <property type="match status" value="1"/>
</dbReference>
<evidence type="ECO:0000256" key="2">
    <source>
        <dbReference type="ARBA" id="ARBA00004236"/>
    </source>
</evidence>
<dbReference type="RefSeq" id="WP_239119009.1">
    <property type="nucleotide sequence ID" value="NZ_BOOR01000017.1"/>
</dbReference>
<dbReference type="Proteomes" id="UP000605992">
    <property type="component" value="Unassembled WGS sequence"/>
</dbReference>
<evidence type="ECO:0000313" key="16">
    <source>
        <dbReference type="Proteomes" id="UP000605992"/>
    </source>
</evidence>
<comment type="subcellular location">
    <subcellularLocation>
        <location evidence="2">Cell membrane</location>
    </subcellularLocation>
</comment>
<dbReference type="InterPro" id="IPR003660">
    <property type="entry name" value="HAMP_dom"/>
</dbReference>
<dbReference type="InterPro" id="IPR036890">
    <property type="entry name" value="HATPase_C_sf"/>
</dbReference>
<evidence type="ECO:0000256" key="4">
    <source>
        <dbReference type="ARBA" id="ARBA00022553"/>
    </source>
</evidence>
<dbReference type="GO" id="GO:0005886">
    <property type="term" value="C:plasma membrane"/>
    <property type="evidence" value="ECO:0007669"/>
    <property type="project" value="UniProtKB-SubCell"/>
</dbReference>
<feature type="region of interest" description="Disordered" evidence="11">
    <location>
        <begin position="90"/>
        <end position="112"/>
    </location>
</feature>
<evidence type="ECO:0000313" key="15">
    <source>
        <dbReference type="EMBL" id="GII54366.1"/>
    </source>
</evidence>
<dbReference type="GO" id="GO:0000155">
    <property type="term" value="F:phosphorelay sensor kinase activity"/>
    <property type="evidence" value="ECO:0007669"/>
    <property type="project" value="InterPro"/>
</dbReference>
<dbReference type="InterPro" id="IPR003594">
    <property type="entry name" value="HATPase_dom"/>
</dbReference>
<dbReference type="Gene3D" id="6.10.340.10">
    <property type="match status" value="1"/>
</dbReference>
<keyword evidence="4" id="KW-0597">Phosphoprotein</keyword>
<dbReference type="InterPro" id="IPR050428">
    <property type="entry name" value="TCS_sensor_his_kinase"/>
</dbReference>
<dbReference type="SMART" id="SM00304">
    <property type="entry name" value="HAMP"/>
    <property type="match status" value="1"/>
</dbReference>
<keyword evidence="5" id="KW-0808">Transferase</keyword>
<dbReference type="CDD" id="cd00082">
    <property type="entry name" value="HisKA"/>
    <property type="match status" value="1"/>
</dbReference>
<dbReference type="SMART" id="SM00388">
    <property type="entry name" value="HisKA"/>
    <property type="match status" value="1"/>
</dbReference>
<dbReference type="PANTHER" id="PTHR45436">
    <property type="entry name" value="SENSOR HISTIDINE KINASE YKOH"/>
    <property type="match status" value="1"/>
</dbReference>
<evidence type="ECO:0000256" key="11">
    <source>
        <dbReference type="SAM" id="MobiDB-lite"/>
    </source>
</evidence>
<feature type="domain" description="Histidine kinase" evidence="13">
    <location>
        <begin position="239"/>
        <end position="444"/>
    </location>
</feature>
<evidence type="ECO:0000256" key="1">
    <source>
        <dbReference type="ARBA" id="ARBA00000085"/>
    </source>
</evidence>
<dbReference type="SUPFAM" id="SSF47384">
    <property type="entry name" value="Homodimeric domain of signal transducing histidine kinase"/>
    <property type="match status" value="1"/>
</dbReference>
<dbReference type="PANTHER" id="PTHR45436:SF5">
    <property type="entry name" value="SENSOR HISTIDINE KINASE TRCS"/>
    <property type="match status" value="1"/>
</dbReference>
<dbReference type="InterPro" id="IPR003661">
    <property type="entry name" value="HisK_dim/P_dom"/>
</dbReference>
<dbReference type="AlphaFoldDB" id="A0A8J3XW47"/>
<feature type="domain" description="HAMP" evidence="14">
    <location>
        <begin position="178"/>
        <end position="231"/>
    </location>
</feature>
<dbReference type="Pfam" id="PF00512">
    <property type="entry name" value="HisKA"/>
    <property type="match status" value="1"/>
</dbReference>
<dbReference type="Gene3D" id="1.10.287.130">
    <property type="match status" value="1"/>
</dbReference>
<gene>
    <name evidence="15" type="ORF">Pth03_27550</name>
</gene>
<evidence type="ECO:0000256" key="9">
    <source>
        <dbReference type="ARBA" id="ARBA00023012"/>
    </source>
</evidence>
<dbReference type="PROSITE" id="PS50109">
    <property type="entry name" value="HIS_KIN"/>
    <property type="match status" value="1"/>
</dbReference>
<dbReference type="SMART" id="SM00387">
    <property type="entry name" value="HATPase_c"/>
    <property type="match status" value="1"/>
</dbReference>
<accession>A0A8J3XW47</accession>
<dbReference type="PRINTS" id="PR00344">
    <property type="entry name" value="BCTRLSENSOR"/>
</dbReference>
<evidence type="ECO:0000256" key="12">
    <source>
        <dbReference type="SAM" id="Phobius"/>
    </source>
</evidence>
<keyword evidence="9" id="KW-0902">Two-component regulatory system</keyword>
<protein>
    <recommendedName>
        <fullName evidence="3">histidine kinase</fullName>
        <ecNumber evidence="3">2.7.13.3</ecNumber>
    </recommendedName>
</protein>
<evidence type="ECO:0000256" key="7">
    <source>
        <dbReference type="ARBA" id="ARBA00022777"/>
    </source>
</evidence>
<organism evidence="15 16">
    <name type="scientific">Planotetraspora thailandica</name>
    <dbReference type="NCBI Taxonomy" id="487172"/>
    <lineage>
        <taxon>Bacteria</taxon>
        <taxon>Bacillati</taxon>
        <taxon>Actinomycetota</taxon>
        <taxon>Actinomycetes</taxon>
        <taxon>Streptosporangiales</taxon>
        <taxon>Streptosporangiaceae</taxon>
        <taxon>Planotetraspora</taxon>
    </lineage>
</organism>
<dbReference type="PROSITE" id="PS50885">
    <property type="entry name" value="HAMP"/>
    <property type="match status" value="1"/>
</dbReference>
<keyword evidence="8 12" id="KW-1133">Transmembrane helix</keyword>
<evidence type="ECO:0000259" key="14">
    <source>
        <dbReference type="PROSITE" id="PS50885"/>
    </source>
</evidence>
<dbReference type="EC" id="2.7.13.3" evidence="3"/>
<feature type="transmembrane region" description="Helical" evidence="12">
    <location>
        <begin position="156"/>
        <end position="177"/>
    </location>
</feature>
<dbReference type="EMBL" id="BOOR01000017">
    <property type="protein sequence ID" value="GII54366.1"/>
    <property type="molecule type" value="Genomic_DNA"/>
</dbReference>
<keyword evidence="16" id="KW-1185">Reference proteome</keyword>